<comment type="caution">
    <text evidence="1">The sequence shown here is derived from an EMBL/GenBank/DDBJ whole genome shotgun (WGS) entry which is preliminary data.</text>
</comment>
<reference evidence="1 2" key="1">
    <citation type="journal article" date="2018" name="Nat. Ecol. Evol.">
        <title>Shark genomes provide insights into elasmobranch evolution and the origin of vertebrates.</title>
        <authorList>
            <person name="Hara Y"/>
            <person name="Yamaguchi K"/>
            <person name="Onimaru K"/>
            <person name="Kadota M"/>
            <person name="Koyanagi M"/>
            <person name="Keeley SD"/>
            <person name="Tatsumi K"/>
            <person name="Tanaka K"/>
            <person name="Motone F"/>
            <person name="Kageyama Y"/>
            <person name="Nozu R"/>
            <person name="Adachi N"/>
            <person name="Nishimura O"/>
            <person name="Nakagawa R"/>
            <person name="Tanegashima C"/>
            <person name="Kiyatake I"/>
            <person name="Matsumoto R"/>
            <person name="Murakumo K"/>
            <person name="Nishida K"/>
            <person name="Terakita A"/>
            <person name="Kuratani S"/>
            <person name="Sato K"/>
            <person name="Hyodo S Kuraku.S."/>
        </authorList>
    </citation>
    <scope>NUCLEOTIDE SEQUENCE [LARGE SCALE GENOMIC DNA]</scope>
</reference>
<proteinExistence type="predicted"/>
<dbReference type="AlphaFoldDB" id="A0A401RG05"/>
<evidence type="ECO:0000313" key="2">
    <source>
        <dbReference type="Proteomes" id="UP000287033"/>
    </source>
</evidence>
<keyword evidence="2" id="KW-1185">Reference proteome</keyword>
<sequence>MFTCRGSSGKDINTIKSLRVLRVLRPLKTIKRLPKLKVWTSTVELSLTSDVGSSFQDQRSMHTPRSRFFELISKPSHLPLPQLLLVQ</sequence>
<accession>A0A401RG05</accession>
<name>A0A401RG05_CHIPU</name>
<protein>
    <submittedName>
        <fullName evidence="1">Uncharacterized protein</fullName>
    </submittedName>
</protein>
<dbReference type="STRING" id="137246.A0A401RG05"/>
<dbReference type="EMBL" id="BEZZ01006727">
    <property type="protein sequence ID" value="GCC17092.1"/>
    <property type="molecule type" value="Genomic_DNA"/>
</dbReference>
<dbReference type="Proteomes" id="UP000287033">
    <property type="component" value="Unassembled WGS sequence"/>
</dbReference>
<dbReference type="OrthoDB" id="431720at2759"/>
<organism evidence="1 2">
    <name type="scientific">Chiloscyllium punctatum</name>
    <name type="common">Brownbanded bambooshark</name>
    <name type="synonym">Hemiscyllium punctatum</name>
    <dbReference type="NCBI Taxonomy" id="137246"/>
    <lineage>
        <taxon>Eukaryota</taxon>
        <taxon>Metazoa</taxon>
        <taxon>Chordata</taxon>
        <taxon>Craniata</taxon>
        <taxon>Vertebrata</taxon>
        <taxon>Chondrichthyes</taxon>
        <taxon>Elasmobranchii</taxon>
        <taxon>Galeomorphii</taxon>
        <taxon>Galeoidea</taxon>
        <taxon>Orectolobiformes</taxon>
        <taxon>Hemiscylliidae</taxon>
        <taxon>Chiloscyllium</taxon>
    </lineage>
</organism>
<evidence type="ECO:0000313" key="1">
    <source>
        <dbReference type="EMBL" id="GCC17092.1"/>
    </source>
</evidence>
<gene>
    <name evidence="1" type="ORF">chiPu_0022254</name>
</gene>